<dbReference type="SUPFAM" id="SSF141868">
    <property type="entry name" value="EAL domain-like"/>
    <property type="match status" value="1"/>
</dbReference>
<sequence length="911" mass="99205">MTVILQRIARSGMVRLRSRPLWMLWAGGVILCLGVLAGSSWFALHERQEAISERGLHLRNISAMVADSTARNFQSLDHAMERLAMRMREGKVRVEGGAGALPPWMDAVLRDLAASLPPSQAIMLVDQEGWITGHSRGLPATPINLSDRPYFAAARDYRAPDVFLTDVVTSRRYGVPTIYLVRRLLGEDGRFAGLVLGAIEIRQAEDLFGSARLGHGQALGLWRRDGVLIAHLPLRPGALGRVEEAGTVERLAAADGGTVILPGREGEVQAAPVSLPEYGLILSASEALDEVLDDWALEAVWIAAGATLTCATTLLVVLLVSRRLRDQERLEKAMAALRVDEERQRAERELAAQHARFVAALGNMSQGLLMFDAEGRLSLANAAMHRLFALSTNRLERGMTPAEIIGAMVREGNLHGESAHFLHAAYMARVAQGLATRYSRRLSDGRFLSIGFTPFEGGWLTEIEDVTERQRADERIAHMASHDSLTGLPNRLALRMRMEEALSRAGQGGPFAVLCLDLDHFKDVNDTMGHLAGDRLLCLVAERLRGLAREEDMIARLGGDEFAILAQPSGSALLLREMAERVVEALSEPFLIEGQPVLIGTSLGIAQAPADGTDAETLMKKADLALYRAKGDGRGRARLFEPAMEQQLVERRRLESELREALLRGQLELFYQPLVQVATRRIIGFEALMRWRHPGRGMVPPGEFIPAAEENGLIVQMGEWALLQACREAARWPDGLRVGVNLSPVQFRSKRLEAAVEAALAASGLEPGRLELEITESSVMHDPEATLALIGRFRAMGVRVAMDDFGTGHSSLAYLRHFPFDKVKLDMAFIREIEQPANLAIVRAVTGIAESMAIGTTAEGVETEAQFATIAREGCAEAQGYLFGAPCPAEAIPALLAGVNGIEAGMATTAA</sequence>
<feature type="transmembrane region" description="Helical" evidence="2">
    <location>
        <begin position="21"/>
        <end position="44"/>
    </location>
</feature>
<dbReference type="PANTHER" id="PTHR44757">
    <property type="entry name" value="DIGUANYLATE CYCLASE DGCP"/>
    <property type="match status" value="1"/>
</dbReference>
<evidence type="ECO:0000313" key="5">
    <source>
        <dbReference type="EMBL" id="MBB5692152.1"/>
    </source>
</evidence>
<dbReference type="Pfam" id="PF00563">
    <property type="entry name" value="EAL"/>
    <property type="match status" value="1"/>
</dbReference>
<feature type="coiled-coil region" evidence="1">
    <location>
        <begin position="327"/>
        <end position="356"/>
    </location>
</feature>
<dbReference type="InterPro" id="IPR052155">
    <property type="entry name" value="Biofilm_reg_signaling"/>
</dbReference>
<dbReference type="RefSeq" id="WP_184512831.1">
    <property type="nucleotide sequence ID" value="NZ_JACIJD010000001.1"/>
</dbReference>
<dbReference type="PANTHER" id="PTHR44757:SF2">
    <property type="entry name" value="BIOFILM ARCHITECTURE MAINTENANCE PROTEIN MBAA"/>
    <property type="match status" value="1"/>
</dbReference>
<dbReference type="EMBL" id="JACIJD010000001">
    <property type="protein sequence ID" value="MBB5692152.1"/>
    <property type="molecule type" value="Genomic_DNA"/>
</dbReference>
<dbReference type="Pfam" id="PF00990">
    <property type="entry name" value="GGDEF"/>
    <property type="match status" value="1"/>
</dbReference>
<protein>
    <submittedName>
        <fullName evidence="5">Diguanylate cyclase (GGDEF)-like protein</fullName>
    </submittedName>
</protein>
<keyword evidence="2" id="KW-0812">Transmembrane</keyword>
<evidence type="ECO:0000313" key="6">
    <source>
        <dbReference type="Proteomes" id="UP000580654"/>
    </source>
</evidence>
<accession>A0A840YC87</accession>
<evidence type="ECO:0000259" key="3">
    <source>
        <dbReference type="PROSITE" id="PS50883"/>
    </source>
</evidence>
<dbReference type="InterPro" id="IPR029787">
    <property type="entry name" value="Nucleotide_cyclase"/>
</dbReference>
<dbReference type="Pfam" id="PF12860">
    <property type="entry name" value="PAS_7"/>
    <property type="match status" value="1"/>
</dbReference>
<dbReference type="SUPFAM" id="SSF55073">
    <property type="entry name" value="Nucleotide cyclase"/>
    <property type="match status" value="1"/>
</dbReference>
<dbReference type="Proteomes" id="UP000580654">
    <property type="component" value="Unassembled WGS sequence"/>
</dbReference>
<dbReference type="NCBIfam" id="TIGR00254">
    <property type="entry name" value="GGDEF"/>
    <property type="match status" value="1"/>
</dbReference>
<dbReference type="CDD" id="cd01949">
    <property type="entry name" value="GGDEF"/>
    <property type="match status" value="1"/>
</dbReference>
<dbReference type="Gene3D" id="3.30.70.270">
    <property type="match status" value="1"/>
</dbReference>
<dbReference type="InterPro" id="IPR001633">
    <property type="entry name" value="EAL_dom"/>
</dbReference>
<comment type="caution">
    <text evidence="5">The sequence shown here is derived from an EMBL/GenBank/DDBJ whole genome shotgun (WGS) entry which is preliminary data.</text>
</comment>
<dbReference type="CDD" id="cd12914">
    <property type="entry name" value="PDC1_DGC_like"/>
    <property type="match status" value="1"/>
</dbReference>
<feature type="domain" description="GGDEF" evidence="4">
    <location>
        <begin position="509"/>
        <end position="642"/>
    </location>
</feature>
<keyword evidence="6" id="KW-1185">Reference proteome</keyword>
<feature type="domain" description="EAL" evidence="3">
    <location>
        <begin position="651"/>
        <end position="900"/>
    </location>
</feature>
<dbReference type="InterPro" id="IPR035965">
    <property type="entry name" value="PAS-like_dom_sf"/>
</dbReference>
<dbReference type="SMART" id="SM00052">
    <property type="entry name" value="EAL"/>
    <property type="match status" value="1"/>
</dbReference>
<gene>
    <name evidence="5" type="ORF">FHS87_000163</name>
</gene>
<dbReference type="SUPFAM" id="SSF55785">
    <property type="entry name" value="PYP-like sensor domain (PAS domain)"/>
    <property type="match status" value="1"/>
</dbReference>
<evidence type="ECO:0000256" key="2">
    <source>
        <dbReference type="SAM" id="Phobius"/>
    </source>
</evidence>
<name>A0A840YC87_9PROT</name>
<proteinExistence type="predicted"/>
<keyword evidence="2" id="KW-0472">Membrane</keyword>
<dbReference type="InterPro" id="IPR035919">
    <property type="entry name" value="EAL_sf"/>
</dbReference>
<evidence type="ECO:0000259" key="4">
    <source>
        <dbReference type="PROSITE" id="PS50887"/>
    </source>
</evidence>
<dbReference type="SMART" id="SM00267">
    <property type="entry name" value="GGDEF"/>
    <property type="match status" value="1"/>
</dbReference>
<organism evidence="5 6">
    <name type="scientific">Muricoccus pecuniae</name>
    <dbReference type="NCBI Taxonomy" id="693023"/>
    <lineage>
        <taxon>Bacteria</taxon>
        <taxon>Pseudomonadati</taxon>
        <taxon>Pseudomonadota</taxon>
        <taxon>Alphaproteobacteria</taxon>
        <taxon>Acetobacterales</taxon>
        <taxon>Roseomonadaceae</taxon>
        <taxon>Muricoccus</taxon>
    </lineage>
</organism>
<dbReference type="PROSITE" id="PS50887">
    <property type="entry name" value="GGDEF"/>
    <property type="match status" value="1"/>
</dbReference>
<dbReference type="AlphaFoldDB" id="A0A840YC87"/>
<dbReference type="CDD" id="cd01948">
    <property type="entry name" value="EAL"/>
    <property type="match status" value="1"/>
</dbReference>
<evidence type="ECO:0000256" key="1">
    <source>
        <dbReference type="SAM" id="Coils"/>
    </source>
</evidence>
<dbReference type="InterPro" id="IPR043128">
    <property type="entry name" value="Rev_trsase/Diguanyl_cyclase"/>
</dbReference>
<dbReference type="InterPro" id="IPR000160">
    <property type="entry name" value="GGDEF_dom"/>
</dbReference>
<dbReference type="CDD" id="cd12915">
    <property type="entry name" value="PDC2_DGC_like"/>
    <property type="match status" value="1"/>
</dbReference>
<keyword evidence="2" id="KW-1133">Transmembrane helix</keyword>
<dbReference type="Gene3D" id="3.30.450.20">
    <property type="entry name" value="PAS domain"/>
    <property type="match status" value="2"/>
</dbReference>
<keyword evidence="1" id="KW-0175">Coiled coil</keyword>
<dbReference type="PROSITE" id="PS50883">
    <property type="entry name" value="EAL"/>
    <property type="match status" value="1"/>
</dbReference>
<reference evidence="5 6" key="1">
    <citation type="submission" date="2020-08" db="EMBL/GenBank/DDBJ databases">
        <title>Genomic Encyclopedia of Type Strains, Phase IV (KMG-IV): sequencing the most valuable type-strain genomes for metagenomic binning, comparative biology and taxonomic classification.</title>
        <authorList>
            <person name="Goeker M."/>
        </authorList>
    </citation>
    <scope>NUCLEOTIDE SEQUENCE [LARGE SCALE GENOMIC DNA]</scope>
    <source>
        <strain evidence="5 6">DSM 25622</strain>
    </source>
</reference>
<dbReference type="Gene3D" id="3.20.20.450">
    <property type="entry name" value="EAL domain"/>
    <property type="match status" value="1"/>
</dbReference>